<dbReference type="PROSITE" id="PS51078">
    <property type="entry name" value="ICLR_ED"/>
    <property type="match status" value="1"/>
</dbReference>
<proteinExistence type="predicted"/>
<dbReference type="InterPro" id="IPR036388">
    <property type="entry name" value="WH-like_DNA-bd_sf"/>
</dbReference>
<comment type="caution">
    <text evidence="6">The sequence shown here is derived from an EMBL/GenBank/DDBJ whole genome shotgun (WGS) entry which is preliminary data.</text>
</comment>
<gene>
    <name evidence="6" type="ORF">KYY02_12505</name>
</gene>
<dbReference type="PROSITE" id="PS51077">
    <property type="entry name" value="HTH_ICLR"/>
    <property type="match status" value="1"/>
</dbReference>
<dbReference type="InterPro" id="IPR036390">
    <property type="entry name" value="WH_DNA-bd_sf"/>
</dbReference>
<dbReference type="Proteomes" id="UP001567537">
    <property type="component" value="Unassembled WGS sequence"/>
</dbReference>
<evidence type="ECO:0000259" key="5">
    <source>
        <dbReference type="PROSITE" id="PS51078"/>
    </source>
</evidence>
<dbReference type="Gene3D" id="3.30.450.40">
    <property type="match status" value="1"/>
</dbReference>
<dbReference type="PANTHER" id="PTHR30136:SF24">
    <property type="entry name" value="HTH-TYPE TRANSCRIPTIONAL REPRESSOR ALLR"/>
    <property type="match status" value="1"/>
</dbReference>
<evidence type="ECO:0000256" key="3">
    <source>
        <dbReference type="ARBA" id="ARBA00023163"/>
    </source>
</evidence>
<accession>A0ABV4IXS1</accession>
<evidence type="ECO:0000256" key="2">
    <source>
        <dbReference type="ARBA" id="ARBA00023125"/>
    </source>
</evidence>
<evidence type="ECO:0000259" key="4">
    <source>
        <dbReference type="PROSITE" id="PS51077"/>
    </source>
</evidence>
<dbReference type="Pfam" id="PF01614">
    <property type="entry name" value="IclR_C"/>
    <property type="match status" value="1"/>
</dbReference>
<dbReference type="Gene3D" id="1.10.10.10">
    <property type="entry name" value="Winged helix-like DNA-binding domain superfamily/Winged helix DNA-binding domain"/>
    <property type="match status" value="1"/>
</dbReference>
<name>A0ABV4IXS1_9ACTN</name>
<reference evidence="6 7" key="1">
    <citation type="journal article" date="2021" name="Res Sq">
        <title>Streptomyces Pimoensis sp. nov., Isolated From the Taklimakan Desert in Xinjiang, China.</title>
        <authorList>
            <person name="Zhang P."/>
            <person name="Luo X."/>
            <person name="Luo X."/>
            <person name="Liu Z."/>
            <person name="Xia Z."/>
            <person name="Wan C."/>
            <person name="zhang L."/>
        </authorList>
    </citation>
    <scope>NUCLEOTIDE SEQUENCE [LARGE SCALE GENOMIC DNA]</scope>
    <source>
        <strain evidence="6 7">TRM75549</strain>
    </source>
</reference>
<feature type="domain" description="IclR-ED" evidence="5">
    <location>
        <begin position="73"/>
        <end position="251"/>
    </location>
</feature>
<sequence>MTTPPAGMTERSVVDRTLRILGVFDRENRNLTLSGISRRSGLPVATVHRIVTKLHGWGALEKCADGTYRIGLRLWETATLAPHTALTETAQPHLVGLHKQTSAAVTLAVRDGADSVCLSLISNDAHRTAYRSDVGSRTPLPDTAAGLVLLAHTGENSGRQVRAALPRTHPSRGAADGAALQSRLAKIRREGCAVVVAPSSRGGSVAAPVCGGQGTVIAAVAVTVPARPLPVMQLLPQVRATAEAVSRSMRIDGGRMAEVGA</sequence>
<protein>
    <submittedName>
        <fullName evidence="6">IclR family transcriptional regulator</fullName>
    </submittedName>
</protein>
<evidence type="ECO:0000313" key="6">
    <source>
        <dbReference type="EMBL" id="MEZ3179478.1"/>
    </source>
</evidence>
<keyword evidence="2" id="KW-0238">DNA-binding</keyword>
<dbReference type="Pfam" id="PF09339">
    <property type="entry name" value="HTH_IclR"/>
    <property type="match status" value="1"/>
</dbReference>
<evidence type="ECO:0000313" key="7">
    <source>
        <dbReference type="Proteomes" id="UP001567537"/>
    </source>
</evidence>
<organism evidence="6 7">
    <name type="scientific">Streptomyces pimonensis</name>
    <dbReference type="NCBI Taxonomy" id="2860288"/>
    <lineage>
        <taxon>Bacteria</taxon>
        <taxon>Bacillati</taxon>
        <taxon>Actinomycetota</taxon>
        <taxon>Actinomycetes</taxon>
        <taxon>Kitasatosporales</taxon>
        <taxon>Streptomycetaceae</taxon>
        <taxon>Streptomyces</taxon>
    </lineage>
</organism>
<dbReference type="EMBL" id="JAHWZY010000010">
    <property type="protein sequence ID" value="MEZ3179478.1"/>
    <property type="molecule type" value="Genomic_DNA"/>
</dbReference>
<keyword evidence="1" id="KW-0805">Transcription regulation</keyword>
<feature type="domain" description="HTH iclR-type" evidence="4">
    <location>
        <begin position="11"/>
        <end position="72"/>
    </location>
</feature>
<dbReference type="SMART" id="SM00346">
    <property type="entry name" value="HTH_ICLR"/>
    <property type="match status" value="1"/>
</dbReference>
<keyword evidence="3" id="KW-0804">Transcription</keyword>
<dbReference type="InterPro" id="IPR014757">
    <property type="entry name" value="Tscrpt_reg_IclR_C"/>
</dbReference>
<dbReference type="SUPFAM" id="SSF55781">
    <property type="entry name" value="GAF domain-like"/>
    <property type="match status" value="1"/>
</dbReference>
<dbReference type="InterPro" id="IPR005471">
    <property type="entry name" value="Tscrpt_reg_IclR_N"/>
</dbReference>
<dbReference type="SUPFAM" id="SSF46785">
    <property type="entry name" value="Winged helix' DNA-binding domain"/>
    <property type="match status" value="1"/>
</dbReference>
<evidence type="ECO:0000256" key="1">
    <source>
        <dbReference type="ARBA" id="ARBA00023015"/>
    </source>
</evidence>
<dbReference type="PANTHER" id="PTHR30136">
    <property type="entry name" value="HELIX-TURN-HELIX TRANSCRIPTIONAL REGULATOR, ICLR FAMILY"/>
    <property type="match status" value="1"/>
</dbReference>
<dbReference type="InterPro" id="IPR050707">
    <property type="entry name" value="HTH_MetabolicPath_Reg"/>
</dbReference>
<dbReference type="InterPro" id="IPR029016">
    <property type="entry name" value="GAF-like_dom_sf"/>
</dbReference>
<keyword evidence="7" id="KW-1185">Reference proteome</keyword>